<evidence type="ECO:0000313" key="4">
    <source>
        <dbReference type="EMBL" id="KAG7156860.1"/>
    </source>
</evidence>
<reference evidence="4" key="1">
    <citation type="journal article" date="2021" name="Sci. Adv.">
        <title>The American lobster genome reveals insights on longevity, neural, and immune adaptations.</title>
        <authorList>
            <person name="Polinski J.M."/>
            <person name="Zimin A.V."/>
            <person name="Clark K.F."/>
            <person name="Kohn A.B."/>
            <person name="Sadowski N."/>
            <person name="Timp W."/>
            <person name="Ptitsyn A."/>
            <person name="Khanna P."/>
            <person name="Romanova D.Y."/>
            <person name="Williams P."/>
            <person name="Greenwood S.J."/>
            <person name="Moroz L.L."/>
            <person name="Walt D.R."/>
            <person name="Bodnar A.G."/>
        </authorList>
    </citation>
    <scope>NUCLEOTIDE SEQUENCE</scope>
    <source>
        <strain evidence="4">GMGI-L3</strain>
    </source>
</reference>
<dbReference type="Gene3D" id="3.40.50.300">
    <property type="entry name" value="P-loop containing nucleotide triphosphate hydrolases"/>
    <property type="match status" value="1"/>
</dbReference>
<dbReference type="Pfam" id="PF00685">
    <property type="entry name" value="Sulfotransfer_1"/>
    <property type="match status" value="1"/>
</dbReference>
<proteinExistence type="inferred from homology"/>
<keyword evidence="5" id="KW-1185">Reference proteome</keyword>
<comment type="similarity">
    <text evidence="1">Belongs to the sulfotransferase 1 family.</text>
</comment>
<protein>
    <submittedName>
        <fullName evidence="4">Sulfotransferase 1C4-like 6</fullName>
    </submittedName>
</protein>
<evidence type="ECO:0000256" key="2">
    <source>
        <dbReference type="ARBA" id="ARBA00022679"/>
    </source>
</evidence>
<dbReference type="Proteomes" id="UP000747542">
    <property type="component" value="Unassembled WGS sequence"/>
</dbReference>
<keyword evidence="2" id="KW-0808">Transferase</keyword>
<dbReference type="EMBL" id="JAHLQT010038351">
    <property type="protein sequence ID" value="KAG7156860.1"/>
    <property type="molecule type" value="Genomic_DNA"/>
</dbReference>
<dbReference type="InterPro" id="IPR027417">
    <property type="entry name" value="P-loop_NTPase"/>
</dbReference>
<comment type="caution">
    <text evidence="4">The sequence shown here is derived from an EMBL/GenBank/DDBJ whole genome shotgun (WGS) entry which is preliminary data.</text>
</comment>
<feature type="non-terminal residue" evidence="4">
    <location>
        <position position="1"/>
    </location>
</feature>
<dbReference type="PANTHER" id="PTHR11783">
    <property type="entry name" value="SULFOTRANSFERASE SULT"/>
    <property type="match status" value="1"/>
</dbReference>
<dbReference type="AlphaFoldDB" id="A0A8J5MMM9"/>
<dbReference type="InterPro" id="IPR000863">
    <property type="entry name" value="Sulfotransferase_dom"/>
</dbReference>
<evidence type="ECO:0000313" key="5">
    <source>
        <dbReference type="Proteomes" id="UP000747542"/>
    </source>
</evidence>
<dbReference type="GO" id="GO:0008146">
    <property type="term" value="F:sulfotransferase activity"/>
    <property type="evidence" value="ECO:0007669"/>
    <property type="project" value="InterPro"/>
</dbReference>
<name>A0A8J5MMM9_HOMAM</name>
<organism evidence="4 5">
    <name type="scientific">Homarus americanus</name>
    <name type="common">American lobster</name>
    <dbReference type="NCBI Taxonomy" id="6706"/>
    <lineage>
        <taxon>Eukaryota</taxon>
        <taxon>Metazoa</taxon>
        <taxon>Ecdysozoa</taxon>
        <taxon>Arthropoda</taxon>
        <taxon>Crustacea</taxon>
        <taxon>Multicrustacea</taxon>
        <taxon>Malacostraca</taxon>
        <taxon>Eumalacostraca</taxon>
        <taxon>Eucarida</taxon>
        <taxon>Decapoda</taxon>
        <taxon>Pleocyemata</taxon>
        <taxon>Astacidea</taxon>
        <taxon>Nephropoidea</taxon>
        <taxon>Nephropidae</taxon>
        <taxon>Homarus</taxon>
    </lineage>
</organism>
<feature type="domain" description="Sulfotransferase" evidence="3">
    <location>
        <begin position="75"/>
        <end position="309"/>
    </location>
</feature>
<gene>
    <name evidence="4" type="primary">SULT1C4-L6</name>
    <name evidence="4" type="ORF">Hamer_G024100</name>
</gene>
<sequence>METKEVQREEIDERNNGKREMLVTKRVQEEEIQKFQKMGFKIYKAMLRLGPKEMLMHKSYLQYADEHYNFGFRSDDVMVLSFPKSGTTWTSELDFVNPVDPMEDATLEMKKFRQRFPGDLPEDGVKLKVASSEPGPRHIQSNFMLSCFNPDLLNRCKVIYVARNPMDVCLSFYHFLSNMANGSQRVFMGEFEDFVEGFMGDCVAFGPYWPHVKEAWQLRHHPNLHFMFYEDLKTDIMGELRKLNNFLSVDLSDDQLEKIIEATSFSNMKAREESKPVMKTLQMSFFRQGKTGGFKSFASPQVQARMDAWVLITSLLTT</sequence>
<evidence type="ECO:0000259" key="3">
    <source>
        <dbReference type="Pfam" id="PF00685"/>
    </source>
</evidence>
<dbReference type="SUPFAM" id="SSF52540">
    <property type="entry name" value="P-loop containing nucleoside triphosphate hydrolases"/>
    <property type="match status" value="1"/>
</dbReference>
<accession>A0A8J5MMM9</accession>
<evidence type="ECO:0000256" key="1">
    <source>
        <dbReference type="ARBA" id="ARBA00005771"/>
    </source>
</evidence>